<reference evidence="2 3" key="1">
    <citation type="submission" date="2019-01" db="EMBL/GenBank/DDBJ databases">
        <title>Genome sequence of the Antarctic species Gelidibacter gilvus ACAM 158(T).</title>
        <authorList>
            <person name="Bowman J.P."/>
        </authorList>
    </citation>
    <scope>NUCLEOTIDE SEQUENCE [LARGE SCALE GENOMIC DNA]</scope>
    <source>
        <strain evidence="2 3">IC158</strain>
    </source>
</reference>
<feature type="compositionally biased region" description="Basic residues" evidence="1">
    <location>
        <begin position="79"/>
        <end position="100"/>
    </location>
</feature>
<protein>
    <submittedName>
        <fullName evidence="2">Uncharacterized protein</fullName>
    </submittedName>
</protein>
<evidence type="ECO:0000313" key="3">
    <source>
        <dbReference type="Proteomes" id="UP000289792"/>
    </source>
</evidence>
<keyword evidence="3" id="KW-1185">Reference proteome</keyword>
<organism evidence="2 3">
    <name type="scientific">Gelidibacter gilvus</name>
    <dbReference type="NCBI Taxonomy" id="59602"/>
    <lineage>
        <taxon>Bacteria</taxon>
        <taxon>Pseudomonadati</taxon>
        <taxon>Bacteroidota</taxon>
        <taxon>Flavobacteriia</taxon>
        <taxon>Flavobacteriales</taxon>
        <taxon>Flavobacteriaceae</taxon>
        <taxon>Gelidibacter</taxon>
    </lineage>
</organism>
<feature type="region of interest" description="Disordered" evidence="1">
    <location>
        <begin position="59"/>
        <end position="136"/>
    </location>
</feature>
<comment type="caution">
    <text evidence="2">The sequence shown here is derived from an EMBL/GenBank/DDBJ whole genome shotgun (WGS) entry which is preliminary data.</text>
</comment>
<dbReference type="Proteomes" id="UP000289792">
    <property type="component" value="Unassembled WGS sequence"/>
</dbReference>
<evidence type="ECO:0000313" key="2">
    <source>
        <dbReference type="EMBL" id="RXJ52191.1"/>
    </source>
</evidence>
<evidence type="ECO:0000256" key="1">
    <source>
        <dbReference type="SAM" id="MobiDB-lite"/>
    </source>
</evidence>
<name>A0A4Q0XLU9_9FLAO</name>
<gene>
    <name evidence="2" type="ORF">ESZ48_00355</name>
</gene>
<dbReference type="AlphaFoldDB" id="A0A4Q0XLU9"/>
<dbReference type="EMBL" id="SDDZ01000001">
    <property type="protein sequence ID" value="RXJ52191.1"/>
    <property type="molecule type" value="Genomic_DNA"/>
</dbReference>
<dbReference type="RefSeq" id="WP_129015328.1">
    <property type="nucleotide sequence ID" value="NZ_SDDZ01000001.1"/>
</dbReference>
<accession>A0A4Q0XLU9</accession>
<feature type="compositionally biased region" description="Basic and acidic residues" evidence="1">
    <location>
        <begin position="119"/>
        <end position="136"/>
    </location>
</feature>
<proteinExistence type="predicted"/>
<sequence>MTSKKLIKNLMKNWIFIFFLSLGFALNAQHVIHEGTAYEVKGRSIFSNGADVTHTLHTDEKNTIFKSHKNKVRADKRAEKARKKQEKAKKKAAKNLKKKQKAQDRYLKATKTLEQNQAKYDRLKERGRLSPNDEDKWLKKLDRYKKNVEKRRKSL</sequence>
<dbReference type="OrthoDB" id="1450963at2"/>